<name>A0ABN8XMD6_RANTA</name>
<dbReference type="Proteomes" id="UP001176941">
    <property type="component" value="Unassembled WGS sequence"/>
</dbReference>
<dbReference type="EMBL" id="CATKSN020000955">
    <property type="protein sequence ID" value="CAI9150589.1"/>
    <property type="molecule type" value="Genomic_DNA"/>
</dbReference>
<evidence type="ECO:0000313" key="1">
    <source>
        <dbReference type="EMBL" id="CAI9150589.1"/>
    </source>
</evidence>
<organism evidence="1 2">
    <name type="scientific">Rangifer tarandus platyrhynchus</name>
    <name type="common">Svalbard reindeer</name>
    <dbReference type="NCBI Taxonomy" id="3082113"/>
    <lineage>
        <taxon>Eukaryota</taxon>
        <taxon>Metazoa</taxon>
        <taxon>Chordata</taxon>
        <taxon>Craniata</taxon>
        <taxon>Vertebrata</taxon>
        <taxon>Euteleostomi</taxon>
        <taxon>Mammalia</taxon>
        <taxon>Eutheria</taxon>
        <taxon>Laurasiatheria</taxon>
        <taxon>Artiodactyla</taxon>
        <taxon>Ruminantia</taxon>
        <taxon>Pecora</taxon>
        <taxon>Cervidae</taxon>
        <taxon>Odocoileinae</taxon>
        <taxon>Rangifer</taxon>
    </lineage>
</organism>
<proteinExistence type="predicted"/>
<gene>
    <name evidence="1" type="ORF">MRATA1EN1_LOCUS32207</name>
</gene>
<comment type="caution">
    <text evidence="1">The sequence shown here is derived from an EMBL/GenBank/DDBJ whole genome shotgun (WGS) entry which is preliminary data.</text>
</comment>
<accession>A0ABN8XMD6</accession>
<evidence type="ECO:0000313" key="2">
    <source>
        <dbReference type="Proteomes" id="UP001176941"/>
    </source>
</evidence>
<keyword evidence="2" id="KW-1185">Reference proteome</keyword>
<protein>
    <submittedName>
        <fullName evidence="1">Uncharacterized protein</fullName>
    </submittedName>
</protein>
<reference evidence="1" key="1">
    <citation type="submission" date="2023-04" db="EMBL/GenBank/DDBJ databases">
        <authorList>
            <consortium name="ELIXIR-Norway"/>
        </authorList>
    </citation>
    <scope>NUCLEOTIDE SEQUENCE [LARGE SCALE GENOMIC DNA]</scope>
</reference>
<sequence>MAWNEFGELTALSSPSAPHFQQAPLAVSNPWRDGMAMPADVGVHFIVVSDYLKGVGECRFLAWTTAPLPSVSGSSIYMNTLWEMGLWSYCSPVRLCRRDLAGALRVLTLISEKAAITPVFCCPPRGGPLA</sequence>